<dbReference type="KEGG" id="hyh:D3Y59_12015"/>
<accession>A0A3B7RTY4</accession>
<sequence length="155" mass="17714">MTGLAFSAHRTLLSDYVPTYQFYLMFSSLTARQLSNAYMQRIVGGTGHYYKQALAQLVTRQARALVQKQPRHYHEHAHLTQALAEWQHRHFVSLAQLLDISESTAKRLFGLYNCHHKHQHISKVTMHKVAAFLGTKNLDEKVLGHIITHGLAGEQ</sequence>
<dbReference type="AlphaFoldDB" id="A0A3B7RTY4"/>
<dbReference type="EMBL" id="CP032317">
    <property type="protein sequence ID" value="AYA37707.1"/>
    <property type="molecule type" value="Genomic_DNA"/>
</dbReference>
<protein>
    <submittedName>
        <fullName evidence="1">Uncharacterized protein</fullName>
    </submittedName>
</protein>
<gene>
    <name evidence="1" type="ORF">D3Y59_12015</name>
</gene>
<name>A0A3B7RTY4_9BACT</name>
<reference evidence="1 2" key="1">
    <citation type="submission" date="2018-09" db="EMBL/GenBank/DDBJ databases">
        <title>Hymenobacter medium sp. nov., isolated from R2A medium.</title>
        <authorList>
            <person name="Yingchao G."/>
        </authorList>
    </citation>
    <scope>NUCLEOTIDE SEQUENCE [LARGE SCALE GENOMIC DNA]</scope>
    <source>
        <strain evidence="2">sh-6</strain>
    </source>
</reference>
<keyword evidence="2" id="KW-1185">Reference proteome</keyword>
<evidence type="ECO:0000313" key="2">
    <source>
        <dbReference type="Proteomes" id="UP000262802"/>
    </source>
</evidence>
<organism evidence="1 2">
    <name type="scientific">Hymenobacter oligotrophus</name>
    <dbReference type="NCBI Taxonomy" id="2319843"/>
    <lineage>
        <taxon>Bacteria</taxon>
        <taxon>Pseudomonadati</taxon>
        <taxon>Bacteroidota</taxon>
        <taxon>Cytophagia</taxon>
        <taxon>Cytophagales</taxon>
        <taxon>Hymenobacteraceae</taxon>
        <taxon>Hymenobacter</taxon>
    </lineage>
</organism>
<evidence type="ECO:0000313" key="1">
    <source>
        <dbReference type="EMBL" id="AYA37707.1"/>
    </source>
</evidence>
<dbReference type="Proteomes" id="UP000262802">
    <property type="component" value="Chromosome"/>
</dbReference>
<proteinExistence type="predicted"/>